<evidence type="ECO:0000256" key="2">
    <source>
        <dbReference type="ARBA" id="ARBA00023052"/>
    </source>
</evidence>
<dbReference type="Gene3D" id="3.40.50.970">
    <property type="match status" value="2"/>
</dbReference>
<dbReference type="InterPro" id="IPR012000">
    <property type="entry name" value="Thiamin_PyroP_enz_cen_dom"/>
</dbReference>
<dbReference type="GO" id="GO:0019752">
    <property type="term" value="P:carboxylic acid metabolic process"/>
    <property type="evidence" value="ECO:0007669"/>
    <property type="project" value="UniProtKB-ARBA"/>
</dbReference>
<evidence type="ECO:0000256" key="1">
    <source>
        <dbReference type="ARBA" id="ARBA00007812"/>
    </source>
</evidence>
<gene>
    <name evidence="7" type="ORF">F6X38_15260</name>
</gene>
<sequence>MSARAFPAGDAIEPRRGAAVMLEVLRSEGVRYIFGNPGTTELPLMDALTGAPDIEYVWGLQEAAVVAMADGYAQASGKPGFVNLHTAGGLGHAMGAILNSQSAGTPLVITAGQQDTRHNLADPLLFGDLVKIAAPAMKWTHEITHPDQIPVIVRRALHDCAAAPSGPVFLSLPMNVMEEMSTVGIADVSTIDRAAVAGSLERLADILAKVEPGRLAIVAGDEISTSGASAETVALAETLGAPVFGSSWPAHIPFPTAHPQWRGSLPTKASDIRAMLEPFDAVFALGGKSTITILYSEGPAVPPDCRVYQLSADVRDLGRTYATALSCMGDIRASLAVLLPMLERKLARHRPAIAELREEAARERDARRRELRDRAEAERAAPVMTPLVAATELVRAIGPNVPIVDEAPATMGPVRSLLNSSSPRQYSLCRGGVLGWGMSAAVGTSLGLDRQPVVSLVGDGAAMYAPQALWTAAHERLPVTFVVLNNREYNILKNFMKGQTHYLSARANSFIAMDLVDPPIDFQALAASMGVPARRVERPEDVAGAIEAGIASGAPNLVEIVIAAT</sequence>
<proteinExistence type="inferred from homology"/>
<dbReference type="InterPro" id="IPR012001">
    <property type="entry name" value="Thiamin_PyroP_enz_TPP-bd_dom"/>
</dbReference>
<dbReference type="GO" id="GO:0000287">
    <property type="term" value="F:magnesium ion binding"/>
    <property type="evidence" value="ECO:0007669"/>
    <property type="project" value="InterPro"/>
</dbReference>
<comment type="caution">
    <text evidence="7">The sequence shown here is derived from an EMBL/GenBank/DDBJ whole genome shotgun (WGS) entry which is preliminary data.</text>
</comment>
<dbReference type="SUPFAM" id="SSF52467">
    <property type="entry name" value="DHS-like NAD/FAD-binding domain"/>
    <property type="match status" value="1"/>
</dbReference>
<evidence type="ECO:0000256" key="3">
    <source>
        <dbReference type="RuleBase" id="RU362132"/>
    </source>
</evidence>
<dbReference type="GO" id="GO:0003984">
    <property type="term" value="F:acetolactate synthase activity"/>
    <property type="evidence" value="ECO:0007669"/>
    <property type="project" value="TreeGrafter"/>
</dbReference>
<dbReference type="RefSeq" id="WP_150971061.1">
    <property type="nucleotide sequence ID" value="NZ_VZDO01000012.1"/>
</dbReference>
<dbReference type="PANTHER" id="PTHR18968">
    <property type="entry name" value="THIAMINE PYROPHOSPHATE ENZYMES"/>
    <property type="match status" value="1"/>
</dbReference>
<dbReference type="Gene3D" id="3.40.50.1220">
    <property type="entry name" value="TPP-binding domain"/>
    <property type="match status" value="1"/>
</dbReference>
<protein>
    <submittedName>
        <fullName evidence="7">Thiamine pyrophosphate-binding protein</fullName>
    </submittedName>
</protein>
<dbReference type="GO" id="GO:0050660">
    <property type="term" value="F:flavin adenine dinucleotide binding"/>
    <property type="evidence" value="ECO:0007669"/>
    <property type="project" value="TreeGrafter"/>
</dbReference>
<dbReference type="AlphaFoldDB" id="A0A7V7PMZ1"/>
<feature type="domain" description="Thiamine pyrophosphate enzyme N-terminal TPP-binding" evidence="6">
    <location>
        <begin position="16"/>
        <end position="119"/>
    </location>
</feature>
<dbReference type="PANTHER" id="PTHR18968:SF133">
    <property type="entry name" value="BENZOYLFORMATE DECARBOXYLASE"/>
    <property type="match status" value="1"/>
</dbReference>
<dbReference type="InterPro" id="IPR029035">
    <property type="entry name" value="DHS-like_NAD/FAD-binding_dom"/>
</dbReference>
<dbReference type="GO" id="GO:0030976">
    <property type="term" value="F:thiamine pyrophosphate binding"/>
    <property type="evidence" value="ECO:0007669"/>
    <property type="project" value="InterPro"/>
</dbReference>
<dbReference type="CDD" id="cd07035">
    <property type="entry name" value="TPP_PYR_POX_like"/>
    <property type="match status" value="1"/>
</dbReference>
<dbReference type="Pfam" id="PF02776">
    <property type="entry name" value="TPP_enzyme_N"/>
    <property type="match status" value="1"/>
</dbReference>
<dbReference type="Pfam" id="PF00205">
    <property type="entry name" value="TPP_enzyme_M"/>
    <property type="match status" value="1"/>
</dbReference>
<keyword evidence="2 3" id="KW-0786">Thiamine pyrophosphate</keyword>
<evidence type="ECO:0000259" key="5">
    <source>
        <dbReference type="Pfam" id="PF02775"/>
    </source>
</evidence>
<evidence type="ECO:0000259" key="6">
    <source>
        <dbReference type="Pfam" id="PF02776"/>
    </source>
</evidence>
<reference evidence="7 8" key="1">
    <citation type="submission" date="2019-09" db="EMBL/GenBank/DDBJ databases">
        <title>YIM 132180 draft genome.</title>
        <authorList>
            <person name="Zhang K."/>
        </authorList>
    </citation>
    <scope>NUCLEOTIDE SEQUENCE [LARGE SCALE GENOMIC DNA]</scope>
    <source>
        <strain evidence="7 8">YIM 132180</strain>
    </source>
</reference>
<dbReference type="InterPro" id="IPR045229">
    <property type="entry name" value="TPP_enz"/>
</dbReference>
<accession>A0A7V7PMZ1</accession>
<feature type="domain" description="Thiamine pyrophosphate enzyme central" evidence="4">
    <location>
        <begin position="201"/>
        <end position="337"/>
    </location>
</feature>
<keyword evidence="8" id="KW-1185">Reference proteome</keyword>
<dbReference type="InterPro" id="IPR029061">
    <property type="entry name" value="THDP-binding"/>
</dbReference>
<dbReference type="InterPro" id="IPR011766">
    <property type="entry name" value="TPP_enzyme_TPP-bd"/>
</dbReference>
<dbReference type="CDD" id="cd02002">
    <property type="entry name" value="TPP_BFDC"/>
    <property type="match status" value="1"/>
</dbReference>
<comment type="similarity">
    <text evidence="1 3">Belongs to the TPP enzyme family.</text>
</comment>
<dbReference type="Proteomes" id="UP000432089">
    <property type="component" value="Unassembled WGS sequence"/>
</dbReference>
<dbReference type="Pfam" id="PF02775">
    <property type="entry name" value="TPP_enzyme_C"/>
    <property type="match status" value="1"/>
</dbReference>
<feature type="domain" description="Thiamine pyrophosphate enzyme TPP-binding" evidence="5">
    <location>
        <begin position="420"/>
        <end position="560"/>
    </location>
</feature>
<dbReference type="EMBL" id="VZDO01000012">
    <property type="protein sequence ID" value="KAB0678840.1"/>
    <property type="molecule type" value="Genomic_DNA"/>
</dbReference>
<dbReference type="SUPFAM" id="SSF52518">
    <property type="entry name" value="Thiamin diphosphate-binding fold (THDP-binding)"/>
    <property type="match status" value="2"/>
</dbReference>
<evidence type="ECO:0000313" key="7">
    <source>
        <dbReference type="EMBL" id="KAB0678840.1"/>
    </source>
</evidence>
<evidence type="ECO:0000313" key="8">
    <source>
        <dbReference type="Proteomes" id="UP000432089"/>
    </source>
</evidence>
<name>A0A7V7PMZ1_9HYPH</name>
<organism evidence="7 8">
    <name type="scientific">Plantimonas leprariae</name>
    <dbReference type="NCBI Taxonomy" id="2615207"/>
    <lineage>
        <taxon>Bacteria</taxon>
        <taxon>Pseudomonadati</taxon>
        <taxon>Pseudomonadota</taxon>
        <taxon>Alphaproteobacteria</taxon>
        <taxon>Hyphomicrobiales</taxon>
        <taxon>Aurantimonadaceae</taxon>
        <taxon>Plantimonas</taxon>
    </lineage>
</organism>
<evidence type="ECO:0000259" key="4">
    <source>
        <dbReference type="Pfam" id="PF00205"/>
    </source>
</evidence>